<dbReference type="Gene3D" id="3.30.565.10">
    <property type="entry name" value="Histidine kinase-like ATPase, C-terminal domain"/>
    <property type="match status" value="1"/>
</dbReference>
<reference evidence="16 17" key="1">
    <citation type="submission" date="2020-08" db="EMBL/GenBank/DDBJ databases">
        <title>Functional genomics of gut bacteria from endangered species of beetles.</title>
        <authorList>
            <person name="Carlos-Shanley C."/>
        </authorList>
    </citation>
    <scope>NUCLEOTIDE SEQUENCE [LARGE SCALE GENOMIC DNA]</scope>
    <source>
        <strain evidence="16 17">S00239</strain>
    </source>
</reference>
<dbReference type="RefSeq" id="WP_184301406.1">
    <property type="nucleotide sequence ID" value="NZ_JACHLP010000006.1"/>
</dbReference>
<dbReference type="Proteomes" id="UP000562027">
    <property type="component" value="Unassembled WGS sequence"/>
</dbReference>
<comment type="caution">
    <text evidence="16">The sequence shown here is derived from an EMBL/GenBank/DDBJ whole genome shotgun (WGS) entry which is preliminary data.</text>
</comment>
<dbReference type="Pfam" id="PF02518">
    <property type="entry name" value="HATPase_c"/>
    <property type="match status" value="1"/>
</dbReference>
<dbReference type="Gene3D" id="1.10.287.130">
    <property type="match status" value="1"/>
</dbReference>
<dbReference type="EMBL" id="JACHLP010000006">
    <property type="protein sequence ID" value="MBB4844667.1"/>
    <property type="molecule type" value="Genomic_DNA"/>
</dbReference>
<feature type="domain" description="Histidine kinase" evidence="14">
    <location>
        <begin position="232"/>
        <end position="443"/>
    </location>
</feature>
<evidence type="ECO:0000256" key="6">
    <source>
        <dbReference type="ARBA" id="ARBA00022692"/>
    </source>
</evidence>
<evidence type="ECO:0000313" key="17">
    <source>
        <dbReference type="Proteomes" id="UP000562027"/>
    </source>
</evidence>
<dbReference type="GO" id="GO:0005886">
    <property type="term" value="C:plasma membrane"/>
    <property type="evidence" value="ECO:0007669"/>
    <property type="project" value="TreeGrafter"/>
</dbReference>
<keyword evidence="5" id="KW-0808">Transferase</keyword>
<evidence type="ECO:0000259" key="15">
    <source>
        <dbReference type="PROSITE" id="PS50885"/>
    </source>
</evidence>
<evidence type="ECO:0000256" key="8">
    <source>
        <dbReference type="ARBA" id="ARBA00022777"/>
    </source>
</evidence>
<evidence type="ECO:0000256" key="10">
    <source>
        <dbReference type="ARBA" id="ARBA00022989"/>
    </source>
</evidence>
<dbReference type="SUPFAM" id="SSF55874">
    <property type="entry name" value="ATPase domain of HSP90 chaperone/DNA topoisomerase II/histidine kinase"/>
    <property type="match status" value="1"/>
</dbReference>
<evidence type="ECO:0000256" key="1">
    <source>
        <dbReference type="ARBA" id="ARBA00000085"/>
    </source>
</evidence>
<proteinExistence type="predicted"/>
<keyword evidence="4" id="KW-0597">Phosphoprotein</keyword>
<keyword evidence="7" id="KW-0547">Nucleotide-binding</keyword>
<keyword evidence="17" id="KW-1185">Reference proteome</keyword>
<evidence type="ECO:0000256" key="2">
    <source>
        <dbReference type="ARBA" id="ARBA00004141"/>
    </source>
</evidence>
<evidence type="ECO:0000259" key="14">
    <source>
        <dbReference type="PROSITE" id="PS50109"/>
    </source>
</evidence>
<comment type="catalytic activity">
    <reaction evidence="1">
        <text>ATP + protein L-histidine = ADP + protein N-phospho-L-histidine.</text>
        <dbReference type="EC" id="2.7.13.3"/>
    </reaction>
</comment>
<dbReference type="InterPro" id="IPR036097">
    <property type="entry name" value="HisK_dim/P_sf"/>
</dbReference>
<dbReference type="PROSITE" id="PS50109">
    <property type="entry name" value="HIS_KIN"/>
    <property type="match status" value="1"/>
</dbReference>
<dbReference type="InterPro" id="IPR036890">
    <property type="entry name" value="HATPase_C_sf"/>
</dbReference>
<keyword evidence="10 13" id="KW-1133">Transmembrane helix</keyword>
<accession>A0A840LHB7</accession>
<dbReference type="InterPro" id="IPR050428">
    <property type="entry name" value="TCS_sensor_his_kinase"/>
</dbReference>
<dbReference type="InterPro" id="IPR003661">
    <property type="entry name" value="HisK_dim/P_dom"/>
</dbReference>
<comment type="subcellular location">
    <subcellularLocation>
        <location evidence="2">Membrane</location>
        <topology evidence="2">Multi-pass membrane protein</topology>
    </subcellularLocation>
</comment>
<feature type="transmembrane region" description="Helical" evidence="13">
    <location>
        <begin position="146"/>
        <end position="170"/>
    </location>
</feature>
<dbReference type="PANTHER" id="PTHR45436:SF14">
    <property type="entry name" value="SENSOR PROTEIN QSEC"/>
    <property type="match status" value="1"/>
</dbReference>
<dbReference type="SMART" id="SM00387">
    <property type="entry name" value="HATPase_c"/>
    <property type="match status" value="1"/>
</dbReference>
<keyword evidence="9" id="KW-0067">ATP-binding</keyword>
<dbReference type="PRINTS" id="PR00344">
    <property type="entry name" value="BCTRLSENSOR"/>
</dbReference>
<dbReference type="PANTHER" id="PTHR45436">
    <property type="entry name" value="SENSOR HISTIDINE KINASE YKOH"/>
    <property type="match status" value="1"/>
</dbReference>
<keyword evidence="11" id="KW-0902">Two-component regulatory system</keyword>
<dbReference type="Pfam" id="PF00512">
    <property type="entry name" value="HisKA"/>
    <property type="match status" value="1"/>
</dbReference>
<evidence type="ECO:0000256" key="5">
    <source>
        <dbReference type="ARBA" id="ARBA00022679"/>
    </source>
</evidence>
<dbReference type="CDD" id="cd00075">
    <property type="entry name" value="HATPase"/>
    <property type="match status" value="1"/>
</dbReference>
<dbReference type="GO" id="GO:0005524">
    <property type="term" value="F:ATP binding"/>
    <property type="evidence" value="ECO:0007669"/>
    <property type="project" value="UniProtKB-KW"/>
</dbReference>
<dbReference type="InterPro" id="IPR003660">
    <property type="entry name" value="HAMP_dom"/>
</dbReference>
<organism evidence="16 17">
    <name type="scientific">Roseateles oligotrophus</name>
    <dbReference type="NCBI Taxonomy" id="1769250"/>
    <lineage>
        <taxon>Bacteria</taxon>
        <taxon>Pseudomonadati</taxon>
        <taxon>Pseudomonadota</taxon>
        <taxon>Betaproteobacteria</taxon>
        <taxon>Burkholderiales</taxon>
        <taxon>Sphaerotilaceae</taxon>
        <taxon>Roseateles</taxon>
    </lineage>
</organism>
<evidence type="ECO:0000256" key="4">
    <source>
        <dbReference type="ARBA" id="ARBA00022553"/>
    </source>
</evidence>
<evidence type="ECO:0000256" key="13">
    <source>
        <dbReference type="SAM" id="Phobius"/>
    </source>
</evidence>
<evidence type="ECO:0000256" key="11">
    <source>
        <dbReference type="ARBA" id="ARBA00023012"/>
    </source>
</evidence>
<evidence type="ECO:0000256" key="12">
    <source>
        <dbReference type="ARBA" id="ARBA00023136"/>
    </source>
</evidence>
<keyword evidence="6 13" id="KW-0812">Transmembrane</keyword>
<dbReference type="SUPFAM" id="SSF47384">
    <property type="entry name" value="Homodimeric domain of signal transducing histidine kinase"/>
    <property type="match status" value="1"/>
</dbReference>
<keyword evidence="8 16" id="KW-0418">Kinase</keyword>
<dbReference type="InterPro" id="IPR003594">
    <property type="entry name" value="HATPase_dom"/>
</dbReference>
<evidence type="ECO:0000313" key="16">
    <source>
        <dbReference type="EMBL" id="MBB4844667.1"/>
    </source>
</evidence>
<dbReference type="InterPro" id="IPR005467">
    <property type="entry name" value="His_kinase_dom"/>
</dbReference>
<feature type="domain" description="HAMP" evidence="15">
    <location>
        <begin position="171"/>
        <end position="224"/>
    </location>
</feature>
<dbReference type="SMART" id="SM00388">
    <property type="entry name" value="HisKA"/>
    <property type="match status" value="1"/>
</dbReference>
<name>A0A840LHB7_9BURK</name>
<dbReference type="EC" id="2.7.13.3" evidence="3"/>
<dbReference type="AlphaFoldDB" id="A0A840LHB7"/>
<dbReference type="InterPro" id="IPR004358">
    <property type="entry name" value="Sig_transdc_His_kin-like_C"/>
</dbReference>
<evidence type="ECO:0000256" key="9">
    <source>
        <dbReference type="ARBA" id="ARBA00022840"/>
    </source>
</evidence>
<evidence type="ECO:0000256" key="3">
    <source>
        <dbReference type="ARBA" id="ARBA00012438"/>
    </source>
</evidence>
<protein>
    <recommendedName>
        <fullName evidence="3">histidine kinase</fullName>
        <ecNumber evidence="3">2.7.13.3</ecNumber>
    </recommendedName>
</protein>
<dbReference type="CDD" id="cd00082">
    <property type="entry name" value="HisKA"/>
    <property type="match status" value="1"/>
</dbReference>
<dbReference type="GO" id="GO:0000155">
    <property type="term" value="F:phosphorelay sensor kinase activity"/>
    <property type="evidence" value="ECO:0007669"/>
    <property type="project" value="InterPro"/>
</dbReference>
<evidence type="ECO:0000256" key="7">
    <source>
        <dbReference type="ARBA" id="ARBA00022741"/>
    </source>
</evidence>
<gene>
    <name evidence="16" type="ORF">HNP55_003211</name>
</gene>
<dbReference type="PROSITE" id="PS50885">
    <property type="entry name" value="HAMP"/>
    <property type="match status" value="1"/>
</dbReference>
<sequence>MRLVGTLLLAFALVSLLILFQNFWSLRQQQTGQSQAAQLGGLLAPTLAGLDDEDSARRALQGFMGEYAKLRRDAEAAVGPVTVLLLRADGQPLFRSGPQQADAAWPAGLSRQVQDGRALMVYIATGSRWTLQVLEPLAGDAQLARWLAVQIGPSLLMALPLLALPIWLAVRSGLRPLRDFTSRVGALDTRRDLQALDLDLRYAELQPLARVLDELLARLRERLAHERAFVHDAAHELRTPLAALGAQAHLLLRSLDEPGRRSAAQALQQDLQRTAHLSQQLLDLAALDPAHGGASTEALELSELCGLVLRQANPQARQRGVQLSLEGLDQLRWQGDRRALYSLLQNLVDNALRYGARAVVLQLHDTPTGPLLAVRDDGPGIAPEHQALMFERFWRGPQRDEPGTGLGLAIVRQAAERLDAGVRCGPGLEGRGIGFELSLPRPRL</sequence>
<keyword evidence="12 13" id="KW-0472">Membrane</keyword>